<proteinExistence type="predicted"/>
<feature type="domain" description="CHAT" evidence="2">
    <location>
        <begin position="1399"/>
        <end position="1725"/>
    </location>
</feature>
<feature type="region of interest" description="Disordered" evidence="1">
    <location>
        <begin position="726"/>
        <end position="768"/>
    </location>
</feature>
<reference evidence="3 4" key="1">
    <citation type="journal article" date="2023" name="Microb. Genom.">
        <title>Mesoterricola silvestris gen. nov., sp. nov., Mesoterricola sediminis sp. nov., Geothrix oryzae sp. nov., Geothrix edaphica sp. nov., Geothrix rubra sp. nov., and Geothrix limicola sp. nov., six novel members of Acidobacteriota isolated from soils.</title>
        <authorList>
            <person name="Weisberg A.J."/>
            <person name="Pearce E."/>
            <person name="Kramer C.G."/>
            <person name="Chang J.H."/>
            <person name="Clarke C.R."/>
        </authorList>
    </citation>
    <scope>NUCLEOTIDE SEQUENCE [LARGE SCALE GENOMIC DNA]</scope>
    <source>
        <strain evidence="3 4">ID09-01A</strain>
    </source>
</reference>
<accession>A0ABU4NLT1</accession>
<dbReference type="EMBL" id="JARAYU010000013">
    <property type="protein sequence ID" value="MDX3704103.1"/>
    <property type="molecule type" value="Genomic_DNA"/>
</dbReference>
<feature type="region of interest" description="Disordered" evidence="1">
    <location>
        <begin position="1041"/>
        <end position="1071"/>
    </location>
</feature>
<organism evidence="3 4">
    <name type="scientific">Streptomyces europaeiscabiei</name>
    <dbReference type="NCBI Taxonomy" id="146819"/>
    <lineage>
        <taxon>Bacteria</taxon>
        <taxon>Bacillati</taxon>
        <taxon>Actinomycetota</taxon>
        <taxon>Actinomycetes</taxon>
        <taxon>Kitasatosporales</taxon>
        <taxon>Streptomycetaceae</taxon>
        <taxon>Streptomyces</taxon>
    </lineage>
</organism>
<keyword evidence="4" id="KW-1185">Reference proteome</keyword>
<dbReference type="Proteomes" id="UP001271274">
    <property type="component" value="Unassembled WGS sequence"/>
</dbReference>
<feature type="compositionally biased region" description="Low complexity" evidence="1">
    <location>
        <begin position="1041"/>
        <end position="1057"/>
    </location>
</feature>
<comment type="caution">
    <text evidence="3">The sequence shown here is derived from an EMBL/GenBank/DDBJ whole genome shotgun (WGS) entry which is preliminary data.</text>
</comment>
<evidence type="ECO:0000256" key="1">
    <source>
        <dbReference type="SAM" id="MobiDB-lite"/>
    </source>
</evidence>
<evidence type="ECO:0000259" key="2">
    <source>
        <dbReference type="Pfam" id="PF12770"/>
    </source>
</evidence>
<name>A0ABU4NLT1_9ACTN</name>
<dbReference type="Pfam" id="PF12770">
    <property type="entry name" value="CHAT"/>
    <property type="match status" value="1"/>
</dbReference>
<evidence type="ECO:0000313" key="4">
    <source>
        <dbReference type="Proteomes" id="UP001271274"/>
    </source>
</evidence>
<protein>
    <submittedName>
        <fullName evidence="3">CHAT domain-containing protein</fullName>
    </submittedName>
</protein>
<sequence>MPDRFARIDVVVQLLEAAEDALGQEDPGDVVELVDEVERILAELSDSPSGAGERRLLLGMSADAARLRYTHGQEPQDLDDTIARLDTVHSLTVEAFTSTGPEGPPDHGDLILVRRELALDLAERWRTSETGSRRSADADRVTGLLGPILDGPDVRYLPDPAQCRAVLGLVLSDRCRCPEHDTPERLADRHAAIGHLRTAHDCDDLDPDLRPAVAFDLALLSYLELGDRYQKSAHPVGSPDPASEFGAVLAVLRPLLADRGPGGADAAELGADVCDALTQYGTGQRAQATAVDWYRAALTHPALPEEAAHRITTNLGLALAERSERNRKDRHPDDPAPAVDRAEAAALWEKSLARLSSAADTGGSGTAPDDAAEAHEDKVACLAGIVELLWIEQSDGLLDDEGADRLTARARELASLIGPDDTDRAVLVLKTAIALTQRVIGRGTPYAYDLANHALMTGTADPDLALTRALPRMVSDLQEAIDLMRTGTGLYHHQDELHLGAQCLLGTALLLDFACALPQVRHASLRDALRILRVVLERAPADSEFRDENLHGAFLTAMLYRVWYTDPFAVPQGPGGPPLPNVTGFPTVEDDLHLLAGLLDPATLEREPHFVCVSVMVNFLRSPDSMPSAADCRTWSAQLLRAAPLLEPEAWALRATMLAVAGTLGLALGMKGEATFADRAAATAALREARALLPPGSEMRRHIDEAQRLGGVTDFQALLRALFPAAAGPRRPAEPPRSRPKDPAPADPRDDEGAFTPPTIDPAATVLLGDGSPDPFAVPLGRVAEILAGDTETASAPEAAARSLMHYRRWLRERDGQDLTRAIALVRHALAVLGTASSDDVRRPGPTSTALADRCAEFLAHLLLDRHVLLGDHADLDAAVHEYDLLLDRTPGHLTRPPLHTVLAQAGDPRVPPHLFRAVERTEHAPFHAELSAAAGSAWLLLARSRRRHSTTLAGDAVRAWEEAGRTLPPDHPRVPAVRAELATQALREAREAGDAAAVRASVDALVEAATTCPAGSPHRPALCLRAAAALAQPRIVEAEAAAADASGPSGPSGPSGRVQGTHGPAAMPGRHDALGQGIALLRDAAEEGPHEFHGSRGRCLYGLGTLLLTRHLDTGRREDLEESVAVLREAWVVLNASPGDPFAIALIRTIALAHRAFGPQDGEHRRRSRETARSALTAYGRSVLLQSGADHGLEAARAIAPDMLRLVRWSLADGLPESAFEALELGRGLVLNAATMNVTVPDLLRNAGRHALADAWVRAATDESRLSDVPDDLRRRVLEALAGNAAEKRLLSAPGPAPLGRTLRRLGTDALAYLVPGEDGTPGHAVIVTATGVVRSLRLPKLSSVSAGPVGAYAASLEAFQRAGRLERPAAHHPLVMHELHRKRLLRLEKEWQQALQRLCSWAGEAAMTPLLAAAEAWWPGRPPRIVLAPVGPLGIVPWHAARCPVSASSTPGERATGNGDHACERAVISYCASARQLIEVAARPTAVLGRGAVAVVVDPDGSPTMHREAALVASLHPEVTVIGGMGREGNSPGNSHRARPAPLPPEPRSLEPFLPGRGPAPTALLHVNCHADTGPTSNDSVLKLDATHTVSVQDLLTGAAGRDPGMPGGTVLLANCTSDLTLSDHDEALTLATAFLGVGATAVVGSRWAVADDPRTTLLVLLVHHHMKRGVLPRDALRAAQLWMLDPDRILPPELAEFEALVGDTANGPLDELEVWASFTHHGQ</sequence>
<dbReference type="InterPro" id="IPR024983">
    <property type="entry name" value="CHAT_dom"/>
</dbReference>
<feature type="region of interest" description="Disordered" evidence="1">
    <location>
        <begin position="1529"/>
        <end position="1550"/>
    </location>
</feature>
<evidence type="ECO:0000313" key="3">
    <source>
        <dbReference type="EMBL" id="MDX3704103.1"/>
    </source>
</evidence>
<feature type="compositionally biased region" description="Basic and acidic residues" evidence="1">
    <location>
        <begin position="731"/>
        <end position="752"/>
    </location>
</feature>
<dbReference type="RefSeq" id="WP_319063051.1">
    <property type="nucleotide sequence ID" value="NZ_JARAYT010000014.1"/>
</dbReference>
<gene>
    <name evidence="3" type="ORF">PV662_30980</name>
</gene>